<dbReference type="Pfam" id="PF20309">
    <property type="entry name" value="DRHyd-ASK"/>
    <property type="match status" value="1"/>
</dbReference>
<sequence length="66" mass="7521">MDLKATKYVKIRELACNDVQKVADSLNVNLTHLNFDRLNFGETNAFDVFYNADVALVDVSIQKRKS</sequence>
<dbReference type="InParanoid" id="A0A1S0TMX8"/>
<dbReference type="GeneID" id="9949006"/>
<proteinExistence type="predicted"/>
<gene>
    <name evidence="2" type="ORF">LOAG_11550</name>
</gene>
<dbReference type="OMA" id="CYHIGEE"/>
<evidence type="ECO:0000259" key="1">
    <source>
        <dbReference type="Pfam" id="PF20309"/>
    </source>
</evidence>
<accession>A0A1S0TMX8</accession>
<dbReference type="OrthoDB" id="275301at2759"/>
<evidence type="ECO:0000313" key="2">
    <source>
        <dbReference type="EMBL" id="EFO16953.1"/>
    </source>
</evidence>
<reference evidence="2" key="1">
    <citation type="submission" date="2012-04" db="EMBL/GenBank/DDBJ databases">
        <title>The Genome Sequence of Loa loa.</title>
        <authorList>
            <consortium name="The Broad Institute Genome Sequencing Platform"/>
            <consortium name="Broad Institute Genome Sequencing Center for Infectious Disease"/>
            <person name="Nutman T.B."/>
            <person name="Fink D.L."/>
            <person name="Russ C."/>
            <person name="Young S."/>
            <person name="Zeng Q."/>
            <person name="Gargeya S."/>
            <person name="Alvarado L."/>
            <person name="Berlin A."/>
            <person name="Chapman S.B."/>
            <person name="Chen Z."/>
            <person name="Freedman E."/>
            <person name="Gellesch M."/>
            <person name="Goldberg J."/>
            <person name="Griggs A."/>
            <person name="Gujja S."/>
            <person name="Heilman E.R."/>
            <person name="Heiman D."/>
            <person name="Howarth C."/>
            <person name="Mehta T."/>
            <person name="Neiman D."/>
            <person name="Pearson M."/>
            <person name="Roberts A."/>
            <person name="Saif S."/>
            <person name="Shea T."/>
            <person name="Shenoy N."/>
            <person name="Sisk P."/>
            <person name="Stolte C."/>
            <person name="Sykes S."/>
            <person name="White J."/>
            <person name="Yandava C."/>
            <person name="Haas B."/>
            <person name="Henn M.R."/>
            <person name="Nusbaum C."/>
            <person name="Birren B."/>
        </authorList>
    </citation>
    <scope>NUCLEOTIDE SEQUENCE [LARGE SCALE GENOMIC DNA]</scope>
</reference>
<dbReference type="CTD" id="9949006"/>
<feature type="domain" description="MAP3K deoxyribohydrolase" evidence="1">
    <location>
        <begin position="18"/>
        <end position="53"/>
    </location>
</feature>
<dbReference type="InterPro" id="IPR046872">
    <property type="entry name" value="DRHyd-ASK"/>
</dbReference>
<dbReference type="KEGG" id="loa:LOAG_11550"/>
<organism evidence="2">
    <name type="scientific">Loa loa</name>
    <name type="common">Eye worm</name>
    <name type="synonym">Filaria loa</name>
    <dbReference type="NCBI Taxonomy" id="7209"/>
    <lineage>
        <taxon>Eukaryota</taxon>
        <taxon>Metazoa</taxon>
        <taxon>Ecdysozoa</taxon>
        <taxon>Nematoda</taxon>
        <taxon>Chromadorea</taxon>
        <taxon>Rhabditida</taxon>
        <taxon>Spirurina</taxon>
        <taxon>Spiruromorpha</taxon>
        <taxon>Filarioidea</taxon>
        <taxon>Onchocercidae</taxon>
        <taxon>Loa</taxon>
    </lineage>
</organism>
<dbReference type="EMBL" id="JH712546">
    <property type="protein sequence ID" value="EFO16953.1"/>
    <property type="molecule type" value="Genomic_DNA"/>
</dbReference>
<dbReference type="RefSeq" id="XP_003147116.1">
    <property type="nucleotide sequence ID" value="XM_003147068.1"/>
</dbReference>
<dbReference type="AlphaFoldDB" id="A0A1S0TMX8"/>
<name>A0A1S0TMX8_LOALO</name>
<protein>
    <recommendedName>
        <fullName evidence="1">MAP3K deoxyribohydrolase domain-containing protein</fullName>
    </recommendedName>
</protein>